<name>A0A645JBN8_9ZZZZ</name>
<proteinExistence type="predicted"/>
<organism evidence="1">
    <name type="scientific">bioreactor metagenome</name>
    <dbReference type="NCBI Taxonomy" id="1076179"/>
    <lineage>
        <taxon>unclassified sequences</taxon>
        <taxon>metagenomes</taxon>
        <taxon>ecological metagenomes</taxon>
    </lineage>
</organism>
<sequence length="106" mass="10694">MAAVAAGDEQVEAADAVRQALGDQEIEGAVDGGRGGVGAGLPHLFEEVVGLDAVRLATEQRQYFAADRGEAGALLPAAGFGALEQLGFGIGFNHSRSRLGGGDAML</sequence>
<accession>A0A645JBN8</accession>
<evidence type="ECO:0000313" key="1">
    <source>
        <dbReference type="EMBL" id="MPN61135.1"/>
    </source>
</evidence>
<comment type="caution">
    <text evidence="1">The sequence shown here is derived from an EMBL/GenBank/DDBJ whole genome shotgun (WGS) entry which is preliminary data.</text>
</comment>
<dbReference type="AlphaFoldDB" id="A0A645JBN8"/>
<dbReference type="EMBL" id="VSSQ01137327">
    <property type="protein sequence ID" value="MPN61135.1"/>
    <property type="molecule type" value="Genomic_DNA"/>
</dbReference>
<reference evidence="1" key="1">
    <citation type="submission" date="2019-08" db="EMBL/GenBank/DDBJ databases">
        <authorList>
            <person name="Kucharzyk K."/>
            <person name="Murdoch R.W."/>
            <person name="Higgins S."/>
            <person name="Loffler F."/>
        </authorList>
    </citation>
    <scope>NUCLEOTIDE SEQUENCE</scope>
</reference>
<gene>
    <name evidence="1" type="ORF">SDC9_208869</name>
</gene>
<protein>
    <submittedName>
        <fullName evidence="1">Uncharacterized protein</fullName>
    </submittedName>
</protein>